<sequence>MRSPEKGDQAKPLHSVSQKPCFSYQSVRQNQLNELDDEVPFDYRSPQLSLRFFQITGRYPLT</sequence>
<dbReference type="EMBL" id="BIMW01000035">
    <property type="protein sequence ID" value="GCE92721.1"/>
    <property type="molecule type" value="Genomic_DNA"/>
</dbReference>
<reference evidence="1 2" key="1">
    <citation type="journal article" date="2019" name="J Genomics">
        <title>The Draft Genome of a Hydrogen-producing Cyanobacterium, Arthrospira platensis NIES-46.</title>
        <authorList>
            <person name="Suzuki S."/>
            <person name="Yamaguchi H."/>
            <person name="Kawachi M."/>
        </authorList>
    </citation>
    <scope>NUCLEOTIDE SEQUENCE [LARGE SCALE GENOMIC DNA]</scope>
    <source>
        <strain evidence="1 2">NIES-46</strain>
    </source>
</reference>
<dbReference type="GeneID" id="301681692"/>
<dbReference type="RefSeq" id="WP_006618660.1">
    <property type="nucleotide sequence ID" value="NZ_BIMW01000035.1"/>
</dbReference>
<comment type="caution">
    <text evidence="1">The sequence shown here is derived from an EMBL/GenBank/DDBJ whole genome shotgun (WGS) entry which is preliminary data.</text>
</comment>
<name>A0A5M3T4E1_LIMPL</name>
<accession>A0A5M3T4E1</accession>
<proteinExistence type="predicted"/>
<keyword evidence="2" id="KW-1185">Reference proteome</keyword>
<dbReference type="Proteomes" id="UP000326169">
    <property type="component" value="Unassembled WGS sequence"/>
</dbReference>
<organism evidence="1 2">
    <name type="scientific">Limnospira platensis NIES-46</name>
    <dbReference type="NCBI Taxonomy" id="1236695"/>
    <lineage>
        <taxon>Bacteria</taxon>
        <taxon>Bacillati</taxon>
        <taxon>Cyanobacteriota</taxon>
        <taxon>Cyanophyceae</taxon>
        <taxon>Oscillatoriophycideae</taxon>
        <taxon>Oscillatoriales</taxon>
        <taxon>Sirenicapillariaceae</taxon>
        <taxon>Limnospira</taxon>
    </lineage>
</organism>
<evidence type="ECO:0000313" key="1">
    <source>
        <dbReference type="EMBL" id="GCE92721.1"/>
    </source>
</evidence>
<gene>
    <name evidence="1" type="ORF">NIES46_07620</name>
</gene>
<evidence type="ECO:0000313" key="2">
    <source>
        <dbReference type="Proteomes" id="UP000326169"/>
    </source>
</evidence>
<protein>
    <submittedName>
        <fullName evidence="1">Uncharacterized protein</fullName>
    </submittedName>
</protein>